<evidence type="ECO:0000313" key="5">
    <source>
        <dbReference type="EMBL" id="ODR61267.1"/>
    </source>
</evidence>
<dbReference type="Proteomes" id="UP000094869">
    <property type="component" value="Unassembled WGS sequence"/>
</dbReference>
<name>A0A1E3A0M7_9FIRM</name>
<evidence type="ECO:0000313" key="8">
    <source>
        <dbReference type="Proteomes" id="UP000094869"/>
    </source>
</evidence>
<dbReference type="InterPro" id="IPR049492">
    <property type="entry name" value="BD-FAE-like_dom"/>
</dbReference>
<dbReference type="PATRIC" id="fig|1432052.4.peg.6070"/>
<dbReference type="PANTHER" id="PTHR48081:SF6">
    <property type="entry name" value="PEPTIDASE S9 PROLYL OLIGOPEPTIDASE CATALYTIC DOMAIN-CONTAINING PROTEIN"/>
    <property type="match status" value="1"/>
</dbReference>
<dbReference type="EMBL" id="MEHA01000005">
    <property type="protein sequence ID" value="ODR53170.1"/>
    <property type="molecule type" value="Genomic_DNA"/>
</dbReference>
<dbReference type="InterPro" id="IPR029058">
    <property type="entry name" value="AB_hydrolase_fold"/>
</dbReference>
<gene>
    <name evidence="3" type="primary">axeA1_3</name>
    <name evidence="4" type="ORF">BEI59_09995</name>
    <name evidence="3" type="ORF">BEI61_05459</name>
    <name evidence="5" type="ORF">BEI63_02290</name>
</gene>
<evidence type="ECO:0000313" key="4">
    <source>
        <dbReference type="EMBL" id="ODR53170.1"/>
    </source>
</evidence>
<dbReference type="EC" id="3.1.1.72" evidence="3"/>
<comment type="caution">
    <text evidence="3">The sequence shown here is derived from an EMBL/GenBank/DDBJ whole genome shotgun (WGS) entry which is preliminary data.</text>
</comment>
<dbReference type="PANTHER" id="PTHR48081">
    <property type="entry name" value="AB HYDROLASE SUPERFAMILY PROTEIN C4A8.06C"/>
    <property type="match status" value="1"/>
</dbReference>
<feature type="domain" description="BD-FAE-like" evidence="2">
    <location>
        <begin position="30"/>
        <end position="224"/>
    </location>
</feature>
<dbReference type="AlphaFoldDB" id="A0A1E3A0M7"/>
<evidence type="ECO:0000313" key="3">
    <source>
        <dbReference type="EMBL" id="ODM02298.1"/>
    </source>
</evidence>
<dbReference type="GO" id="GO:0046555">
    <property type="term" value="F:acetylxylan esterase activity"/>
    <property type="evidence" value="ECO:0007669"/>
    <property type="project" value="UniProtKB-EC"/>
</dbReference>
<dbReference type="InterPro" id="IPR050300">
    <property type="entry name" value="GDXG_lipolytic_enzyme"/>
</dbReference>
<reference evidence="4 7" key="3">
    <citation type="submission" date="2016-08" db="EMBL/GenBank/DDBJ databases">
        <authorList>
            <person name="Seilhamer J.J."/>
        </authorList>
    </citation>
    <scope>NUCLEOTIDE SEQUENCE [LARGE SCALE GENOMIC DNA]</scope>
    <source>
        <strain evidence="4 7">NML150140-1</strain>
    </source>
</reference>
<evidence type="ECO:0000313" key="7">
    <source>
        <dbReference type="Proteomes" id="UP000094271"/>
    </source>
</evidence>
<protein>
    <submittedName>
        <fullName evidence="3">Acetylxylan esterase</fullName>
        <ecNumber evidence="3">3.1.1.72</ecNumber>
    </submittedName>
</protein>
<reference evidence="5 8" key="2">
    <citation type="submission" date="2016-08" db="EMBL/GenBank/DDBJ databases">
        <title>Characterization of Isolates of Eisenbergiella tayi Derived from Blood Cultures, Using Whole Genome Sequencing.</title>
        <authorList>
            <person name="Bernier A.-M."/>
            <person name="Burdz T."/>
            <person name="Wiebe D."/>
            <person name="Bernard K."/>
        </authorList>
    </citation>
    <scope>NUCLEOTIDE SEQUENCE [LARGE SCALE GENOMIC DNA]</scope>
    <source>
        <strain evidence="5 8">NML120146</strain>
    </source>
</reference>
<dbReference type="Gene3D" id="3.40.50.1820">
    <property type="entry name" value="alpha/beta hydrolase"/>
    <property type="match status" value="1"/>
</dbReference>
<dbReference type="RefSeq" id="WP_069154848.1">
    <property type="nucleotide sequence ID" value="NZ_DAWDRA010000011.1"/>
</dbReference>
<sequence length="277" mass="31349">MKTISIYPLQDSGTLLTGYLHPYFEEMPHRKSRPCVVICPGGAYKYCSDREADPIAEAYFAKGFQVFVLYYSTTGKEMERPATGFTPLCELSASVVHIREHAEEYGVDPAKIAVCGFSAGGHLAASLGVHWNSEKLRALCPVEGRQNRPDAMILSYPVISAQKEVHPEWHDSFSALLGPERTEEEEAYFSLENQVDEDTVPAFCWHTMDDDCVCVTNTMRFVKSLYEHGVPAECHLFEHGHHGLSMCTQEVGDDYPHVAHWFELSCEWLCTRFDWKV</sequence>
<dbReference type="Proteomes" id="UP000094067">
    <property type="component" value="Unassembled WGS sequence"/>
</dbReference>
<reference evidence="3 6" key="1">
    <citation type="submission" date="2016-07" db="EMBL/GenBank/DDBJ databases">
        <title>Characterization of isolates of Eisenbergiella tayi derived from blood cultures, using whole genome sequencing.</title>
        <authorList>
            <person name="Burdz T."/>
            <person name="Wiebe D."/>
            <person name="Huynh C."/>
            <person name="Bernard K."/>
        </authorList>
    </citation>
    <scope>NUCLEOTIDE SEQUENCE [LARGE SCALE GENOMIC DNA]</scope>
    <source>
        <strain evidence="3 6">NML 110608</strain>
    </source>
</reference>
<evidence type="ECO:0000256" key="1">
    <source>
        <dbReference type="ARBA" id="ARBA00022801"/>
    </source>
</evidence>
<proteinExistence type="predicted"/>
<keyword evidence="8" id="KW-1185">Reference proteome</keyword>
<dbReference type="EMBL" id="MCGH01000004">
    <property type="protein sequence ID" value="ODM02298.1"/>
    <property type="molecule type" value="Genomic_DNA"/>
</dbReference>
<dbReference type="Pfam" id="PF20434">
    <property type="entry name" value="BD-FAE"/>
    <property type="match status" value="1"/>
</dbReference>
<dbReference type="Proteomes" id="UP000094271">
    <property type="component" value="Unassembled WGS sequence"/>
</dbReference>
<evidence type="ECO:0000259" key="2">
    <source>
        <dbReference type="Pfam" id="PF20434"/>
    </source>
</evidence>
<evidence type="ECO:0000313" key="6">
    <source>
        <dbReference type="Proteomes" id="UP000094067"/>
    </source>
</evidence>
<accession>A0A1E3A0M7</accession>
<dbReference type="EMBL" id="MEHD01000007">
    <property type="protein sequence ID" value="ODR61267.1"/>
    <property type="molecule type" value="Genomic_DNA"/>
</dbReference>
<organism evidence="3 6">
    <name type="scientific">Eisenbergiella tayi</name>
    <dbReference type="NCBI Taxonomy" id="1432052"/>
    <lineage>
        <taxon>Bacteria</taxon>
        <taxon>Bacillati</taxon>
        <taxon>Bacillota</taxon>
        <taxon>Clostridia</taxon>
        <taxon>Lachnospirales</taxon>
        <taxon>Lachnospiraceae</taxon>
        <taxon>Eisenbergiella</taxon>
    </lineage>
</organism>
<dbReference type="SUPFAM" id="SSF53474">
    <property type="entry name" value="alpha/beta-Hydrolases"/>
    <property type="match status" value="1"/>
</dbReference>
<keyword evidence="1 3" id="KW-0378">Hydrolase</keyword>